<dbReference type="PROSITE" id="PS51257">
    <property type="entry name" value="PROKAR_LIPOPROTEIN"/>
    <property type="match status" value="1"/>
</dbReference>
<evidence type="ECO:0000256" key="2">
    <source>
        <dbReference type="ARBA" id="ARBA00006275"/>
    </source>
</evidence>
<comment type="similarity">
    <text evidence="2">Belongs to the SusD family.</text>
</comment>
<name>A0ABW5LY95_9BACT</name>
<reference evidence="10" key="1">
    <citation type="journal article" date="2019" name="Int. J. Syst. Evol. Microbiol.">
        <title>The Global Catalogue of Microorganisms (GCM) 10K type strain sequencing project: providing services to taxonomists for standard genome sequencing and annotation.</title>
        <authorList>
            <consortium name="The Broad Institute Genomics Platform"/>
            <consortium name="The Broad Institute Genome Sequencing Center for Infectious Disease"/>
            <person name="Wu L."/>
            <person name="Ma J."/>
        </authorList>
    </citation>
    <scope>NUCLEOTIDE SEQUENCE [LARGE SCALE GENOMIC DNA]</scope>
    <source>
        <strain evidence="10">KCTC 42805</strain>
    </source>
</reference>
<dbReference type="RefSeq" id="WP_381519277.1">
    <property type="nucleotide sequence ID" value="NZ_JBHULN010000002.1"/>
</dbReference>
<accession>A0ABW5LY95</accession>
<dbReference type="SUPFAM" id="SSF48452">
    <property type="entry name" value="TPR-like"/>
    <property type="match status" value="1"/>
</dbReference>
<evidence type="ECO:0000256" key="5">
    <source>
        <dbReference type="ARBA" id="ARBA00023237"/>
    </source>
</evidence>
<evidence type="ECO:0000313" key="10">
    <source>
        <dbReference type="Proteomes" id="UP001597469"/>
    </source>
</evidence>
<sequence>MKRLVTKGTVATALLMLGTFACKEGFLDKQPTGVLRSDNSSLYSKSGIQGLLISTYAQLNARGFSQSASSYNWVRGSISGGEANKGSNSGDFNALTPFETYQLLPSSGEVNAKWQAMYEGVSRANAVLRALKTPGPDVQDADKASIGAEARFLRAHYYFELKRSFNMVPFVDETVDYGTGIDKVKNDVDIWPKIEADFQYAQDNLPATQTAAGRANKWAAVAYLAKTYMYQQKFAQAKALFDQIIANGTTASGTKYALVAKYADIFNAATDTNSETVFASQAAANTGSANNANPDLVLNFPYNTGSNGPAGCCGFFPPSFELANSFRTNANGLPLLDGSYNTGSNQLKNDQGIASKDPFTPDTGPVDPRLDWSVGRRGIPYLDWQDHPGQDWIRDQSFAGPYSPKKFVFYKSQDKTLTDGSSWTDGYSAINYNIIRYADVLLMAAEAEIEVGSLETARNYINQVRTRAANPAGFVTRANGTPAANYAINTYTTPFAGKDDARTAVRFERKLELSGEGHRFYDLVRWGVAAPVLNAFIAYEGPKLSTAYSGAKFTAGRDEYMPIPQTQIDYQPGILAQNKGY</sequence>
<evidence type="ECO:0000313" key="9">
    <source>
        <dbReference type="EMBL" id="MFD2569727.1"/>
    </source>
</evidence>
<dbReference type="Gene3D" id="1.25.40.390">
    <property type="match status" value="1"/>
</dbReference>
<evidence type="ECO:0000256" key="4">
    <source>
        <dbReference type="ARBA" id="ARBA00023136"/>
    </source>
</evidence>
<evidence type="ECO:0000259" key="8">
    <source>
        <dbReference type="Pfam" id="PF14322"/>
    </source>
</evidence>
<protein>
    <submittedName>
        <fullName evidence="9">RagB/SusD family nutrient uptake outer membrane protein</fullName>
    </submittedName>
</protein>
<keyword evidence="10" id="KW-1185">Reference proteome</keyword>
<comment type="caution">
    <text evidence="9">The sequence shown here is derived from an EMBL/GenBank/DDBJ whole genome shotgun (WGS) entry which is preliminary data.</text>
</comment>
<dbReference type="InterPro" id="IPR011990">
    <property type="entry name" value="TPR-like_helical_dom_sf"/>
</dbReference>
<feature type="domain" description="SusD-like N-terminal" evidence="8">
    <location>
        <begin position="105"/>
        <end position="229"/>
    </location>
</feature>
<dbReference type="EMBL" id="JBHULN010000002">
    <property type="protein sequence ID" value="MFD2569727.1"/>
    <property type="molecule type" value="Genomic_DNA"/>
</dbReference>
<keyword evidence="5" id="KW-0998">Cell outer membrane</keyword>
<evidence type="ECO:0000256" key="6">
    <source>
        <dbReference type="SAM" id="MobiDB-lite"/>
    </source>
</evidence>
<organism evidence="9 10">
    <name type="scientific">Spirosoma soli</name>
    <dbReference type="NCBI Taxonomy" id="1770529"/>
    <lineage>
        <taxon>Bacteria</taxon>
        <taxon>Pseudomonadati</taxon>
        <taxon>Bacteroidota</taxon>
        <taxon>Cytophagia</taxon>
        <taxon>Cytophagales</taxon>
        <taxon>Cytophagaceae</taxon>
        <taxon>Spirosoma</taxon>
    </lineage>
</organism>
<dbReference type="Pfam" id="PF07980">
    <property type="entry name" value="SusD_RagB"/>
    <property type="match status" value="1"/>
</dbReference>
<dbReference type="Proteomes" id="UP001597469">
    <property type="component" value="Unassembled WGS sequence"/>
</dbReference>
<dbReference type="InterPro" id="IPR012944">
    <property type="entry name" value="SusD_RagB_dom"/>
</dbReference>
<evidence type="ECO:0000256" key="1">
    <source>
        <dbReference type="ARBA" id="ARBA00004442"/>
    </source>
</evidence>
<evidence type="ECO:0000256" key="3">
    <source>
        <dbReference type="ARBA" id="ARBA00022729"/>
    </source>
</evidence>
<comment type="subcellular location">
    <subcellularLocation>
        <location evidence="1">Cell outer membrane</location>
    </subcellularLocation>
</comment>
<keyword evidence="4" id="KW-0472">Membrane</keyword>
<proteinExistence type="inferred from homology"/>
<keyword evidence="3" id="KW-0732">Signal</keyword>
<evidence type="ECO:0000259" key="7">
    <source>
        <dbReference type="Pfam" id="PF07980"/>
    </source>
</evidence>
<feature type="region of interest" description="Disordered" evidence="6">
    <location>
        <begin position="347"/>
        <end position="367"/>
    </location>
</feature>
<gene>
    <name evidence="9" type="ORF">ACFSUS_03725</name>
</gene>
<feature type="domain" description="RagB/SusD" evidence="7">
    <location>
        <begin position="275"/>
        <end position="581"/>
    </location>
</feature>
<dbReference type="InterPro" id="IPR033985">
    <property type="entry name" value="SusD-like_N"/>
</dbReference>
<dbReference type="Pfam" id="PF14322">
    <property type="entry name" value="SusD-like_3"/>
    <property type="match status" value="1"/>
</dbReference>